<dbReference type="PRINTS" id="PR01210">
    <property type="entry name" value="GGTRANSPTASE"/>
</dbReference>
<evidence type="ECO:0000313" key="11">
    <source>
        <dbReference type="Proteomes" id="UP000317909"/>
    </source>
</evidence>
<keyword evidence="8" id="KW-0378">Hydrolase</keyword>
<dbReference type="PANTHER" id="PTHR43199">
    <property type="entry name" value="GLUTATHIONE HYDROLASE"/>
    <property type="match status" value="1"/>
</dbReference>
<dbReference type="NCBIfam" id="TIGR00066">
    <property type="entry name" value="g_glut_trans"/>
    <property type="match status" value="1"/>
</dbReference>
<feature type="binding site" evidence="7">
    <location>
        <position position="432"/>
    </location>
    <ligand>
        <name>L-glutamate</name>
        <dbReference type="ChEBI" id="CHEBI:29985"/>
    </ligand>
</feature>
<dbReference type="GO" id="GO:0006751">
    <property type="term" value="P:glutathione catabolic process"/>
    <property type="evidence" value="ECO:0007669"/>
    <property type="project" value="UniProtKB-UniRule"/>
</dbReference>
<dbReference type="PANTHER" id="PTHR43199:SF6">
    <property type="entry name" value="GLUTATHIONE HYDROLASE PROENZYME"/>
    <property type="match status" value="1"/>
</dbReference>
<evidence type="ECO:0000256" key="9">
    <source>
        <dbReference type="SAM" id="SignalP"/>
    </source>
</evidence>
<keyword evidence="8" id="KW-0865">Zymogen</keyword>
<evidence type="ECO:0000256" key="7">
    <source>
        <dbReference type="PIRSR" id="PIRSR600101-2"/>
    </source>
</evidence>
<dbReference type="InterPro" id="IPR055262">
    <property type="entry name" value="GGT_CS"/>
</dbReference>
<sequence length="583" mass="61097" precursor="true">MKLATTLPIIPSLFALLLAGCSQTAAPPKREATTAQVAPAEELAVCMVASVQPLATDAGVAAFEAGGNAVDAAVAAALTLGVVDNHNSGLGGGCFILIRRADGTLVAIDGREEAPAAATRDMFLRDGEADPELSQTGPLAVAIPGALAACDLAASKYGNLPLKELLLPAAKIAEDGFAIDRVYAGKLAASAKSLDKFAGSRAALLKSDGSAYKEGDILKQPDLARSYRAVAEEGTNWFYGGPFADKVARWMADNGGLITQADFASYLPVEREPLETTYRDWTIVGFPPPSSGGVHVAQMLNILETFDLKKTYQDNPAQALHLVAETMKLAFADRAFWLGDPDAVDVPRGLIDKGYAVALAERINPERATDVPGHGEPPAAAEDVFGKKHTTHITAADSDGNWVAITATVNTTFGSKVIVPGTGIVLNNEMDDFSAQPGKPNAFGLVGAENNAVAPGKRPLSSMTPTIVLKGGKPVMTVGSAGGPKIITSVLLAILRRLDFKQSLAEAIAAPRIHQQWMPDVLTVEKKMPPEVVDQLMAKGHKIDEIESGAVAQAIEVDENGQFVGVHDPRVPGRAASGTRPRK</sequence>
<feature type="binding site" evidence="7">
    <location>
        <position position="111"/>
    </location>
    <ligand>
        <name>L-glutamate</name>
        <dbReference type="ChEBI" id="CHEBI:29985"/>
    </ligand>
</feature>
<proteinExistence type="inferred from homology"/>
<dbReference type="EC" id="2.3.2.2" evidence="8"/>
<gene>
    <name evidence="10" type="primary">ggt</name>
    <name evidence="10" type="ORF">I41_43770</name>
</gene>
<comment type="subunit">
    <text evidence="8">This enzyme consists of two polypeptide chains, which are synthesized in precursor form from a single polypeptide.</text>
</comment>
<dbReference type="UniPathway" id="UPA00204"/>
<comment type="catalytic activity">
    <reaction evidence="5 8">
        <text>an N-terminal (5-L-glutamyl)-[peptide] + an alpha-amino acid = 5-L-glutamyl amino acid + an N-terminal L-alpha-aminoacyl-[peptide]</text>
        <dbReference type="Rhea" id="RHEA:23904"/>
        <dbReference type="Rhea" id="RHEA-COMP:9780"/>
        <dbReference type="Rhea" id="RHEA-COMP:9795"/>
        <dbReference type="ChEBI" id="CHEBI:77644"/>
        <dbReference type="ChEBI" id="CHEBI:78597"/>
        <dbReference type="ChEBI" id="CHEBI:78599"/>
        <dbReference type="ChEBI" id="CHEBI:78608"/>
        <dbReference type="EC" id="2.3.2.2"/>
    </reaction>
</comment>
<evidence type="ECO:0000256" key="3">
    <source>
        <dbReference type="ARBA" id="ARBA00009381"/>
    </source>
</evidence>
<dbReference type="InterPro" id="IPR043137">
    <property type="entry name" value="GGT_ssub_C"/>
</dbReference>
<feature type="binding site" evidence="7">
    <location>
        <begin position="461"/>
        <end position="462"/>
    </location>
    <ligand>
        <name>L-glutamate</name>
        <dbReference type="ChEBI" id="CHEBI:29985"/>
    </ligand>
</feature>
<dbReference type="PROSITE" id="PS00462">
    <property type="entry name" value="G_GLU_TRANSPEPTIDASE"/>
    <property type="match status" value="1"/>
</dbReference>
<dbReference type="AlphaFoldDB" id="A0A517U3G6"/>
<organism evidence="10 11">
    <name type="scientific">Lacipirellula limnantheis</name>
    <dbReference type="NCBI Taxonomy" id="2528024"/>
    <lineage>
        <taxon>Bacteria</taxon>
        <taxon>Pseudomonadati</taxon>
        <taxon>Planctomycetota</taxon>
        <taxon>Planctomycetia</taxon>
        <taxon>Pirellulales</taxon>
        <taxon>Lacipirellulaceae</taxon>
        <taxon>Lacipirellula</taxon>
    </lineage>
</organism>
<keyword evidence="4 8" id="KW-0012">Acyltransferase</keyword>
<dbReference type="PROSITE" id="PS51257">
    <property type="entry name" value="PROKAR_LIPOPROTEIN"/>
    <property type="match status" value="1"/>
</dbReference>
<evidence type="ECO:0000256" key="6">
    <source>
        <dbReference type="PIRSR" id="PIRSR600101-1"/>
    </source>
</evidence>
<dbReference type="InterPro" id="IPR051792">
    <property type="entry name" value="GGT_bact"/>
</dbReference>
<dbReference type="Pfam" id="PF01019">
    <property type="entry name" value="G_glu_transpept"/>
    <property type="match status" value="1"/>
</dbReference>
<feature type="signal peptide" evidence="9">
    <location>
        <begin position="1"/>
        <end position="25"/>
    </location>
</feature>
<dbReference type="Gene3D" id="3.60.20.40">
    <property type="match status" value="1"/>
</dbReference>
<keyword evidence="9" id="KW-0732">Signal</keyword>
<comment type="catalytic activity">
    <reaction evidence="1 8">
        <text>an S-substituted glutathione + H2O = an S-substituted L-cysteinylglycine + L-glutamate</text>
        <dbReference type="Rhea" id="RHEA:59468"/>
        <dbReference type="ChEBI" id="CHEBI:15377"/>
        <dbReference type="ChEBI" id="CHEBI:29985"/>
        <dbReference type="ChEBI" id="CHEBI:90779"/>
        <dbReference type="ChEBI" id="CHEBI:143103"/>
        <dbReference type="EC" id="3.4.19.13"/>
    </reaction>
</comment>
<evidence type="ECO:0000256" key="4">
    <source>
        <dbReference type="ARBA" id="ARBA00023315"/>
    </source>
</evidence>
<dbReference type="InterPro" id="IPR029055">
    <property type="entry name" value="Ntn_hydrolases_N"/>
</dbReference>
<feature type="chain" id="PRO_5021829567" description="Glutathione hydrolase proenzyme" evidence="9">
    <location>
        <begin position="26"/>
        <end position="583"/>
    </location>
</feature>
<dbReference type="Proteomes" id="UP000317909">
    <property type="component" value="Chromosome"/>
</dbReference>
<dbReference type="RefSeq" id="WP_210421016.1">
    <property type="nucleotide sequence ID" value="NZ_CP036339.1"/>
</dbReference>
<reference evidence="10 11" key="1">
    <citation type="submission" date="2019-02" db="EMBL/GenBank/DDBJ databases">
        <title>Deep-cultivation of Planctomycetes and their phenomic and genomic characterization uncovers novel biology.</title>
        <authorList>
            <person name="Wiegand S."/>
            <person name="Jogler M."/>
            <person name="Boedeker C."/>
            <person name="Pinto D."/>
            <person name="Vollmers J."/>
            <person name="Rivas-Marin E."/>
            <person name="Kohn T."/>
            <person name="Peeters S.H."/>
            <person name="Heuer A."/>
            <person name="Rast P."/>
            <person name="Oberbeckmann S."/>
            <person name="Bunk B."/>
            <person name="Jeske O."/>
            <person name="Meyerdierks A."/>
            <person name="Storesund J.E."/>
            <person name="Kallscheuer N."/>
            <person name="Luecker S."/>
            <person name="Lage O.M."/>
            <person name="Pohl T."/>
            <person name="Merkel B.J."/>
            <person name="Hornburger P."/>
            <person name="Mueller R.-W."/>
            <person name="Bruemmer F."/>
            <person name="Labrenz M."/>
            <person name="Spormann A.M."/>
            <person name="Op den Camp H."/>
            <person name="Overmann J."/>
            <person name="Amann R."/>
            <person name="Jetten M.S.M."/>
            <person name="Mascher T."/>
            <person name="Medema M.H."/>
            <person name="Devos D.P."/>
            <person name="Kaster A.-K."/>
            <person name="Ovreas L."/>
            <person name="Rohde M."/>
            <person name="Galperin M.Y."/>
            <person name="Jogler C."/>
        </authorList>
    </citation>
    <scope>NUCLEOTIDE SEQUENCE [LARGE SCALE GENOMIC DNA]</scope>
    <source>
        <strain evidence="10 11">I41</strain>
    </source>
</reference>
<evidence type="ECO:0000313" key="10">
    <source>
        <dbReference type="EMBL" id="QDT75168.1"/>
    </source>
</evidence>
<dbReference type="GO" id="GO:0103068">
    <property type="term" value="F:leukotriene C4 gamma-glutamyl transferase activity"/>
    <property type="evidence" value="ECO:0007669"/>
    <property type="project" value="UniProtKB-EC"/>
</dbReference>
<feature type="active site" description="Nucleophile" evidence="6">
    <location>
        <position position="390"/>
    </location>
</feature>
<accession>A0A517U3G6</accession>
<dbReference type="InterPro" id="IPR043138">
    <property type="entry name" value="GGT_lsub"/>
</dbReference>
<dbReference type="KEGG" id="llh:I41_43770"/>
<keyword evidence="11" id="KW-1185">Reference proteome</keyword>
<dbReference type="Gene3D" id="1.10.246.130">
    <property type="match status" value="1"/>
</dbReference>
<evidence type="ECO:0000256" key="8">
    <source>
        <dbReference type="RuleBase" id="RU368036"/>
    </source>
</evidence>
<comment type="similarity">
    <text evidence="3 8">Belongs to the gamma-glutamyltransferase family.</text>
</comment>
<evidence type="ECO:0000256" key="5">
    <source>
        <dbReference type="ARBA" id="ARBA00047417"/>
    </source>
</evidence>
<name>A0A517U3G6_9BACT</name>
<dbReference type="GO" id="GO:0036374">
    <property type="term" value="F:glutathione hydrolase activity"/>
    <property type="evidence" value="ECO:0007669"/>
    <property type="project" value="UniProtKB-UniRule"/>
</dbReference>
<keyword evidence="8" id="KW-0317">Glutathione biosynthesis</keyword>
<comment type="pathway">
    <text evidence="8">Sulfur metabolism; glutathione metabolism.</text>
</comment>
<feature type="binding site" evidence="7">
    <location>
        <begin position="408"/>
        <end position="410"/>
    </location>
    <ligand>
        <name>L-glutamate</name>
        <dbReference type="ChEBI" id="CHEBI:29985"/>
    </ligand>
</feature>
<evidence type="ECO:0000256" key="1">
    <source>
        <dbReference type="ARBA" id="ARBA00001049"/>
    </source>
</evidence>
<dbReference type="GO" id="GO:0006750">
    <property type="term" value="P:glutathione biosynthetic process"/>
    <property type="evidence" value="ECO:0007669"/>
    <property type="project" value="UniProtKB-KW"/>
</dbReference>
<dbReference type="EC" id="3.4.19.13" evidence="8"/>
<comment type="PTM">
    <text evidence="8">Cleaved by autocatalysis into a large and a small subunit.</text>
</comment>
<feature type="binding site" evidence="7">
    <location>
        <position position="483"/>
    </location>
    <ligand>
        <name>L-glutamate</name>
        <dbReference type="ChEBI" id="CHEBI:29985"/>
    </ligand>
</feature>
<dbReference type="InterPro" id="IPR000101">
    <property type="entry name" value="GGT_peptidase"/>
</dbReference>
<protein>
    <recommendedName>
        <fullName evidence="8">Glutathione hydrolase proenzyme</fullName>
        <ecNumber evidence="8">2.3.2.2</ecNumber>
        <ecNumber evidence="8">3.4.19.13</ecNumber>
    </recommendedName>
    <component>
        <recommendedName>
            <fullName evidence="8">Glutathione hydrolase large chain</fullName>
        </recommendedName>
    </component>
    <component>
        <recommendedName>
            <fullName evidence="8">Glutathione hydrolase small chain</fullName>
        </recommendedName>
    </component>
</protein>
<keyword evidence="8 10" id="KW-0808">Transferase</keyword>
<dbReference type="SUPFAM" id="SSF56235">
    <property type="entry name" value="N-terminal nucleophile aminohydrolases (Ntn hydrolases)"/>
    <property type="match status" value="1"/>
</dbReference>
<dbReference type="EMBL" id="CP036339">
    <property type="protein sequence ID" value="QDT75168.1"/>
    <property type="molecule type" value="Genomic_DNA"/>
</dbReference>
<evidence type="ECO:0000256" key="2">
    <source>
        <dbReference type="ARBA" id="ARBA00001089"/>
    </source>
</evidence>
<comment type="catalytic activity">
    <reaction evidence="2 8">
        <text>glutathione + H2O = L-cysteinylglycine + L-glutamate</text>
        <dbReference type="Rhea" id="RHEA:28807"/>
        <dbReference type="ChEBI" id="CHEBI:15377"/>
        <dbReference type="ChEBI" id="CHEBI:29985"/>
        <dbReference type="ChEBI" id="CHEBI:57925"/>
        <dbReference type="ChEBI" id="CHEBI:61694"/>
        <dbReference type="EC" id="3.4.19.13"/>
    </reaction>
</comment>